<dbReference type="OrthoDB" id="1108859at2759"/>
<evidence type="ECO:0008006" key="3">
    <source>
        <dbReference type="Google" id="ProtNLM"/>
    </source>
</evidence>
<keyword evidence="2" id="KW-1185">Reference proteome</keyword>
<gene>
    <name evidence="1" type="ORF">Bca52824_001863</name>
</gene>
<sequence length="81" mass="9524">MGCLVHRNSAQRDLNSFQTVKTSTRNSWLVNKLLKLRSEIYDWIKLRVRNGETCRFWNDNWSAFGSLRTFLATDLNSSLEI</sequence>
<name>A0A8X8BDS4_BRACI</name>
<comment type="caution">
    <text evidence="1">The sequence shown here is derived from an EMBL/GenBank/DDBJ whole genome shotgun (WGS) entry which is preliminary data.</text>
</comment>
<reference evidence="1 2" key="1">
    <citation type="submission" date="2020-02" db="EMBL/GenBank/DDBJ databases">
        <authorList>
            <person name="Ma Q."/>
            <person name="Huang Y."/>
            <person name="Song X."/>
            <person name="Pei D."/>
        </authorList>
    </citation>
    <scope>NUCLEOTIDE SEQUENCE [LARGE SCALE GENOMIC DNA]</scope>
    <source>
        <strain evidence="1">Sxm20200214</strain>
        <tissue evidence="1">Leaf</tissue>
    </source>
</reference>
<proteinExistence type="predicted"/>
<dbReference type="EMBL" id="JAAMPC010000001">
    <property type="protein sequence ID" value="KAG2330683.1"/>
    <property type="molecule type" value="Genomic_DNA"/>
</dbReference>
<accession>A0A8X8BDS4</accession>
<evidence type="ECO:0000313" key="1">
    <source>
        <dbReference type="EMBL" id="KAG2330683.1"/>
    </source>
</evidence>
<organism evidence="1 2">
    <name type="scientific">Brassica carinata</name>
    <name type="common">Ethiopian mustard</name>
    <name type="synonym">Abyssinian cabbage</name>
    <dbReference type="NCBI Taxonomy" id="52824"/>
    <lineage>
        <taxon>Eukaryota</taxon>
        <taxon>Viridiplantae</taxon>
        <taxon>Streptophyta</taxon>
        <taxon>Embryophyta</taxon>
        <taxon>Tracheophyta</taxon>
        <taxon>Spermatophyta</taxon>
        <taxon>Magnoliopsida</taxon>
        <taxon>eudicotyledons</taxon>
        <taxon>Gunneridae</taxon>
        <taxon>Pentapetalae</taxon>
        <taxon>rosids</taxon>
        <taxon>malvids</taxon>
        <taxon>Brassicales</taxon>
        <taxon>Brassicaceae</taxon>
        <taxon>Brassiceae</taxon>
        <taxon>Brassica</taxon>
    </lineage>
</organism>
<dbReference type="Proteomes" id="UP000886595">
    <property type="component" value="Unassembled WGS sequence"/>
</dbReference>
<evidence type="ECO:0000313" key="2">
    <source>
        <dbReference type="Proteomes" id="UP000886595"/>
    </source>
</evidence>
<protein>
    <recommendedName>
        <fullName evidence="3">Reverse transcriptase zinc-binding domain-containing protein</fullName>
    </recommendedName>
</protein>
<dbReference type="AlphaFoldDB" id="A0A8X8BDS4"/>